<feature type="transmembrane region" description="Helical" evidence="5">
    <location>
        <begin position="268"/>
        <end position="286"/>
    </location>
</feature>
<evidence type="ECO:0000313" key="8">
    <source>
        <dbReference type="Proteomes" id="UP001415169"/>
    </source>
</evidence>
<proteinExistence type="predicted"/>
<name>A0ABP7ZK53_9MICO</name>
<feature type="transmembrane region" description="Helical" evidence="5">
    <location>
        <begin position="67"/>
        <end position="92"/>
    </location>
</feature>
<feature type="transmembrane region" description="Helical" evidence="5">
    <location>
        <begin position="131"/>
        <end position="149"/>
    </location>
</feature>
<keyword evidence="2 5" id="KW-0812">Transmembrane</keyword>
<protein>
    <recommendedName>
        <fullName evidence="6">O-antigen ligase-related domain-containing protein</fullName>
    </recommendedName>
</protein>
<evidence type="ECO:0000256" key="2">
    <source>
        <dbReference type="ARBA" id="ARBA00022692"/>
    </source>
</evidence>
<gene>
    <name evidence="7" type="ORF">GCM10022286_18180</name>
</gene>
<evidence type="ECO:0000259" key="6">
    <source>
        <dbReference type="Pfam" id="PF04932"/>
    </source>
</evidence>
<feature type="domain" description="O-antigen ligase-related" evidence="6">
    <location>
        <begin position="226"/>
        <end position="355"/>
    </location>
</feature>
<comment type="subcellular location">
    <subcellularLocation>
        <location evidence="1">Membrane</location>
        <topology evidence="1">Multi-pass membrane protein</topology>
    </subcellularLocation>
</comment>
<feature type="transmembrane region" description="Helical" evidence="5">
    <location>
        <begin position="104"/>
        <end position="125"/>
    </location>
</feature>
<dbReference type="Pfam" id="PF04932">
    <property type="entry name" value="Wzy_C"/>
    <property type="match status" value="1"/>
</dbReference>
<reference evidence="7" key="1">
    <citation type="journal article" date="2014" name="Int. J. Syst. Evol. Microbiol.">
        <title>Complete genome of a new Firmicutes species belonging to the dominant human colonic microbiota ('Ruminococcus bicirculans') reveals two chromosomes and a selective capacity to utilize plant glucans.</title>
        <authorList>
            <consortium name="NISC Comparative Sequencing Program"/>
            <person name="Wegmann U."/>
            <person name="Louis P."/>
            <person name="Goesmann A."/>
            <person name="Henrissat B."/>
            <person name="Duncan S.H."/>
            <person name="Flint H.J."/>
        </authorList>
    </citation>
    <scope>NUCLEOTIDE SEQUENCE</scope>
    <source>
        <strain evidence="7">JCM 17590</strain>
    </source>
</reference>
<evidence type="ECO:0000256" key="3">
    <source>
        <dbReference type="ARBA" id="ARBA00022989"/>
    </source>
</evidence>
<keyword evidence="8" id="KW-1185">Reference proteome</keyword>
<feature type="transmembrane region" description="Helical" evidence="5">
    <location>
        <begin position="198"/>
        <end position="216"/>
    </location>
</feature>
<dbReference type="EMBL" id="BAABBV010000001">
    <property type="protein sequence ID" value="GAA4161108.1"/>
    <property type="molecule type" value="Genomic_DNA"/>
</dbReference>
<evidence type="ECO:0000256" key="5">
    <source>
        <dbReference type="SAM" id="Phobius"/>
    </source>
</evidence>
<dbReference type="Proteomes" id="UP001415169">
    <property type="component" value="Unassembled WGS sequence"/>
</dbReference>
<feature type="transmembrane region" description="Helical" evidence="5">
    <location>
        <begin position="36"/>
        <end position="61"/>
    </location>
</feature>
<keyword evidence="3 5" id="KW-1133">Transmembrane helix</keyword>
<feature type="transmembrane region" description="Helical" evidence="5">
    <location>
        <begin position="345"/>
        <end position="366"/>
    </location>
</feature>
<feature type="transmembrane region" description="Helical" evidence="5">
    <location>
        <begin position="158"/>
        <end position="178"/>
    </location>
</feature>
<dbReference type="PANTHER" id="PTHR37422:SF13">
    <property type="entry name" value="LIPOPOLYSACCHARIDE BIOSYNTHESIS PROTEIN PA4999-RELATED"/>
    <property type="match status" value="1"/>
</dbReference>
<evidence type="ECO:0000256" key="1">
    <source>
        <dbReference type="ARBA" id="ARBA00004141"/>
    </source>
</evidence>
<evidence type="ECO:0000313" key="7">
    <source>
        <dbReference type="EMBL" id="GAA4161108.1"/>
    </source>
</evidence>
<reference evidence="7" key="2">
    <citation type="submission" date="2023-12" db="EMBL/GenBank/DDBJ databases">
        <authorList>
            <person name="Sun Q."/>
            <person name="Inoue M."/>
        </authorList>
    </citation>
    <scope>NUCLEOTIDE SEQUENCE</scope>
    <source>
        <strain evidence="7">JCM 17590</strain>
    </source>
</reference>
<dbReference type="InterPro" id="IPR051533">
    <property type="entry name" value="WaaL-like"/>
</dbReference>
<comment type="caution">
    <text evidence="7">The sequence shown here is derived from an EMBL/GenBank/DDBJ whole genome shotgun (WGS) entry which is preliminary data.</text>
</comment>
<dbReference type="InterPro" id="IPR007016">
    <property type="entry name" value="O-antigen_ligase-rel_domated"/>
</dbReference>
<keyword evidence="4 5" id="KW-0472">Membrane</keyword>
<sequence>MLSSARRLSLPVVAVVIVTVATGAALGVLAGTATELVLPAAVGVIVVALAIMDLTLIPMLTLPATLALIRVGGALSVSDVVLAGATVVALLLIRGRGGIALQPLVWAGLAYLAAAIPTLVLNPYSANVIEWAHELFLVVGSMVVGFAIGRTGKARAGLLLYLIVCSAIGIVAAFQAVLSLAQTGAFQAVYLPELHKNTIGGMLAAALVIAFARPVWLRLTRRWGYFFVVLCAVGIAASQSRQGIVGAMAGVLFIALRPRPQSGRRAKWVWLAGIPIAIFVVMQVNAQLNSNNQFDSAHQRITWYSDALRVWHQSPLFGVGLRWWYTTRFDVAFQPPNAELEVLTSVGVVGLIGFLVMFGAAFWLLVRMNPVYGTVGAAVVLTRFAQAQFDLYWVAGQASLLWIVAGICYGVQALEQAQATDATTAPPAAGIRPAPGRRAVRAKGTVAT</sequence>
<dbReference type="RefSeq" id="WP_344791445.1">
    <property type="nucleotide sequence ID" value="NZ_BAABBV010000001.1"/>
</dbReference>
<evidence type="ECO:0000256" key="4">
    <source>
        <dbReference type="ARBA" id="ARBA00023136"/>
    </source>
</evidence>
<accession>A0ABP7ZK53</accession>
<organism evidence="7 8">
    <name type="scientific">Gryllotalpicola daejeonensis</name>
    <dbReference type="NCBI Taxonomy" id="993087"/>
    <lineage>
        <taxon>Bacteria</taxon>
        <taxon>Bacillati</taxon>
        <taxon>Actinomycetota</taxon>
        <taxon>Actinomycetes</taxon>
        <taxon>Micrococcales</taxon>
        <taxon>Microbacteriaceae</taxon>
        <taxon>Gryllotalpicola</taxon>
    </lineage>
</organism>
<feature type="transmembrane region" description="Helical" evidence="5">
    <location>
        <begin position="12"/>
        <end position="29"/>
    </location>
</feature>
<dbReference type="PANTHER" id="PTHR37422">
    <property type="entry name" value="TEICHURONIC ACID BIOSYNTHESIS PROTEIN TUAE"/>
    <property type="match status" value="1"/>
</dbReference>